<proteinExistence type="predicted"/>
<dbReference type="AlphaFoldDB" id="A0ABD0JAZ9"/>
<keyword evidence="4" id="KW-1185">Reference proteome</keyword>
<name>A0ABD0JAZ9_9CAEN</name>
<gene>
    <name evidence="3" type="ORF">BaRGS_00036655</name>
</gene>
<feature type="region of interest" description="Disordered" evidence="1">
    <location>
        <begin position="174"/>
        <end position="293"/>
    </location>
</feature>
<dbReference type="Gene3D" id="2.60.120.200">
    <property type="match status" value="1"/>
</dbReference>
<dbReference type="SUPFAM" id="SSF49899">
    <property type="entry name" value="Concanavalin A-like lectins/glucanases"/>
    <property type="match status" value="1"/>
</dbReference>
<dbReference type="Pfam" id="PF00629">
    <property type="entry name" value="MAM"/>
    <property type="match status" value="1"/>
</dbReference>
<dbReference type="Proteomes" id="UP001519460">
    <property type="component" value="Unassembled WGS sequence"/>
</dbReference>
<organism evidence="3 4">
    <name type="scientific">Batillaria attramentaria</name>
    <dbReference type="NCBI Taxonomy" id="370345"/>
    <lineage>
        <taxon>Eukaryota</taxon>
        <taxon>Metazoa</taxon>
        <taxon>Spiralia</taxon>
        <taxon>Lophotrochozoa</taxon>
        <taxon>Mollusca</taxon>
        <taxon>Gastropoda</taxon>
        <taxon>Caenogastropoda</taxon>
        <taxon>Sorbeoconcha</taxon>
        <taxon>Cerithioidea</taxon>
        <taxon>Batillariidae</taxon>
        <taxon>Batillaria</taxon>
    </lineage>
</organism>
<evidence type="ECO:0000259" key="2">
    <source>
        <dbReference type="PROSITE" id="PS50060"/>
    </source>
</evidence>
<evidence type="ECO:0000313" key="3">
    <source>
        <dbReference type="EMBL" id="KAK7468140.1"/>
    </source>
</evidence>
<feature type="domain" description="MAM" evidence="2">
    <location>
        <begin position="27"/>
        <end position="124"/>
    </location>
</feature>
<feature type="compositionally biased region" description="Polar residues" evidence="1">
    <location>
        <begin position="174"/>
        <end position="193"/>
    </location>
</feature>
<dbReference type="InterPro" id="IPR000998">
    <property type="entry name" value="MAM_dom"/>
</dbReference>
<feature type="compositionally biased region" description="Polar residues" evidence="1">
    <location>
        <begin position="240"/>
        <end position="292"/>
    </location>
</feature>
<sequence length="380" mass="40792">MCFVDTDISGTNCLTVNFTNQPNNSVARLHSPWMCATRQNASLSFKYAIAGSPEDEKCPLSVHLTWNSNSKSTVWKSSGATGTWFRPGNVEILHPDCPFKIVFEAQKLKHQPCGINFDEINLAEVMFEGVAPPSPYPPTSTATATEVTTIAVDTTVSNTDESTGEAAVRITTSFTVTPDGMSSQRQEVTSASPASGFPTGGGHNVGTNHAYTPDGELTGSLPGTTSLSRATPAEGEYENTMPTPDNLHTTPITVGLESTSTPLNYESPARTSPQDTNYTTLSTGRTSQSVSAPDTYEPLMTRVEPTDYTALTSMGTNQSTAAPENYEPLTMRHSTTGDYTALTTRGFNQPASPPENYETLLSTGLEHNTYTTLIETENQV</sequence>
<dbReference type="EMBL" id="JACVVK020000522">
    <property type="protein sequence ID" value="KAK7468140.1"/>
    <property type="molecule type" value="Genomic_DNA"/>
</dbReference>
<reference evidence="3 4" key="1">
    <citation type="journal article" date="2023" name="Sci. Data">
        <title>Genome assembly of the Korean intertidal mud-creeper Batillaria attramentaria.</title>
        <authorList>
            <person name="Patra A.K."/>
            <person name="Ho P.T."/>
            <person name="Jun S."/>
            <person name="Lee S.J."/>
            <person name="Kim Y."/>
            <person name="Won Y.J."/>
        </authorList>
    </citation>
    <scope>NUCLEOTIDE SEQUENCE [LARGE SCALE GENOMIC DNA]</scope>
    <source>
        <strain evidence="3">Wonlab-2016</strain>
    </source>
</reference>
<evidence type="ECO:0000256" key="1">
    <source>
        <dbReference type="SAM" id="MobiDB-lite"/>
    </source>
</evidence>
<protein>
    <recommendedName>
        <fullName evidence="2">MAM domain-containing protein</fullName>
    </recommendedName>
</protein>
<dbReference type="PROSITE" id="PS50060">
    <property type="entry name" value="MAM_2"/>
    <property type="match status" value="1"/>
</dbReference>
<accession>A0ABD0JAZ9</accession>
<comment type="caution">
    <text evidence="3">The sequence shown here is derived from an EMBL/GenBank/DDBJ whole genome shotgun (WGS) entry which is preliminary data.</text>
</comment>
<dbReference type="InterPro" id="IPR013320">
    <property type="entry name" value="ConA-like_dom_sf"/>
</dbReference>
<evidence type="ECO:0000313" key="4">
    <source>
        <dbReference type="Proteomes" id="UP001519460"/>
    </source>
</evidence>